<reference evidence="1" key="1">
    <citation type="submission" date="2023-07" db="EMBL/GenBank/DDBJ databases">
        <authorList>
            <consortium name="AG Swart"/>
            <person name="Singh M."/>
            <person name="Singh A."/>
            <person name="Seah K."/>
            <person name="Emmerich C."/>
        </authorList>
    </citation>
    <scope>NUCLEOTIDE SEQUENCE</scope>
    <source>
        <strain evidence="1">DP1</strain>
    </source>
</reference>
<dbReference type="AlphaFoldDB" id="A0AAD1XYZ2"/>
<accession>A0AAD1XYZ2</accession>
<evidence type="ECO:0000313" key="2">
    <source>
        <dbReference type="Proteomes" id="UP001295684"/>
    </source>
</evidence>
<evidence type="ECO:0000313" key="1">
    <source>
        <dbReference type="EMBL" id="CAI2381399.1"/>
    </source>
</evidence>
<comment type="caution">
    <text evidence="1">The sequence shown here is derived from an EMBL/GenBank/DDBJ whole genome shotgun (WGS) entry which is preliminary data.</text>
</comment>
<proteinExistence type="predicted"/>
<protein>
    <submittedName>
        <fullName evidence="1">Uncharacterized protein</fullName>
    </submittedName>
</protein>
<gene>
    <name evidence="1" type="ORF">ECRASSUSDP1_LOCUS22854</name>
</gene>
<sequence>MQRILRLGLTLSSKKTRKVAPYRQLLKCYKLEDINEKHLGEEQLKIGYLKFENLAFDDKNSFSTEGRKKNFKFLLRTLATSILGRFTNLIELEDDLVSEFSGKYPNKHAKISWTNTHKPNRVRVAEEGNRMLLDLTQGLAEFQEFQHLNP</sequence>
<dbReference type="EMBL" id="CAMPGE010023462">
    <property type="protein sequence ID" value="CAI2381399.1"/>
    <property type="molecule type" value="Genomic_DNA"/>
</dbReference>
<dbReference type="Proteomes" id="UP001295684">
    <property type="component" value="Unassembled WGS sequence"/>
</dbReference>
<keyword evidence="2" id="KW-1185">Reference proteome</keyword>
<name>A0AAD1XYZ2_EUPCR</name>
<organism evidence="1 2">
    <name type="scientific">Euplotes crassus</name>
    <dbReference type="NCBI Taxonomy" id="5936"/>
    <lineage>
        <taxon>Eukaryota</taxon>
        <taxon>Sar</taxon>
        <taxon>Alveolata</taxon>
        <taxon>Ciliophora</taxon>
        <taxon>Intramacronucleata</taxon>
        <taxon>Spirotrichea</taxon>
        <taxon>Hypotrichia</taxon>
        <taxon>Euplotida</taxon>
        <taxon>Euplotidae</taxon>
        <taxon>Moneuplotes</taxon>
    </lineage>
</organism>